<sequence length="527" mass="57225">MESLSKRLNAVQDDLLNLYEEGSDQLQRQVEHWNLTRQENVLLHYARQSGVMRVGMQPVPPLQVSAERAKSAIEMQLMLQSLCDSPWATETWTLSDTCRERWLADPPRCWKKGPCTVEVVYDGDADNSMHYTLWQRIYYQDSSDRWQMSKSQVDHSGIWFWDCEHKHYYVKFATDAERYSATGVWEVVYNNETISSCDPVTSTTPPTDPCGEAELYPHRIPTTQRRAGDGGEEPSKGEAPAAQGETELPAIHTPTHTSPFPDSTSNSPEPVSQSAGGVQRPSVEPVGTSPQSTPPCTGSQQGPNAPETPRKPKKRQPTSATAGPGSKRKPADSQSAKGGAQEPSDEPLLVPVYGERGGGGDGPVGCEGGGQQHARALAVPSADPGPLGPPSPSRGSASPSPPPPPAAAARRPPPRAPAARQGRVPVEGGHRDGPEHLFREAGDSPASALVLCGPANTLKCFRYRLCHNHSHRYSHCSTTWYWTGQGAGRLGPARIIVTFRDRHQKSDFLAAVRLPPSVTAARSLLAI</sequence>
<keyword evidence="3 12" id="KW-0678">Repressor</keyword>
<dbReference type="Proteomes" id="UP000116989">
    <property type="component" value="Segment"/>
</dbReference>
<evidence type="ECO:0000259" key="14">
    <source>
        <dbReference type="Pfam" id="PF00508"/>
    </source>
</evidence>
<comment type="subcellular location">
    <subcellularLocation>
        <location evidence="1 12">Host nucleus</location>
    </subcellularLocation>
</comment>
<dbReference type="SUPFAM" id="SSF54957">
    <property type="entry name" value="Viral DNA-binding domain"/>
    <property type="match status" value="1"/>
</dbReference>
<proteinExistence type="inferred from homology"/>
<evidence type="ECO:0000256" key="8">
    <source>
        <dbReference type="ARBA" id="ARBA00023015"/>
    </source>
</evidence>
<keyword evidence="7 12" id="KW-0235">DNA replication</keyword>
<dbReference type="HAMAP" id="MF_04001">
    <property type="entry name" value="PPV_E2"/>
    <property type="match status" value="1"/>
</dbReference>
<evidence type="ECO:0000256" key="6">
    <source>
        <dbReference type="ARBA" id="ARBA00022562"/>
    </source>
</evidence>
<dbReference type="InterPro" id="IPR042504">
    <property type="entry name" value="Regulatory_protein_E2_N_2"/>
</dbReference>
<gene>
    <name evidence="12" type="primary">E2</name>
</gene>
<dbReference type="Pfam" id="PF00508">
    <property type="entry name" value="PPV_E2_N"/>
    <property type="match status" value="1"/>
</dbReference>
<comment type="subunit">
    <text evidence="12">Binds DNA as homodimer. Interacts with protein E1; this interaction greatly increases E1 DNA-binding activity. Interacts with protein L1; this interaction enhances E2-dependent replication and transcription activation. Interacts with protein L2; this interaction inhibits E2 transcriptional activity but not DNA replication function E2. Interacts with protein E7; this interaction inhibits E7 oncogenic activity. Interacts with host TAF1; this interaction modulates E2-dependent transcriptional regulation. Interacts with host BRD4; this interaction mediates E2 transcriptional activation function. Additionally, the interaction with host BRD4 on mitotic chromosomes mediates tethering of the viral genome. Interacts with host TOPBP1; this interaction is required for optimal viral DNA replication.</text>
</comment>
<keyword evidence="9 12" id="KW-0238">DNA-binding</keyword>
<feature type="region of interest" description="Disordered" evidence="13">
    <location>
        <begin position="195"/>
        <end position="440"/>
    </location>
</feature>
<keyword evidence="4 12" id="KW-0244">Early protein</keyword>
<dbReference type="Gene3D" id="3.30.70.330">
    <property type="match status" value="1"/>
</dbReference>
<reference evidence="16 17" key="1">
    <citation type="journal article" date="2011" name="Vet. Dermatol.">
        <title>A case of a canine pigmented plaque associated with the presence of a Chi-papillomavirus.</title>
        <authorList>
            <person name="Lange C.E."/>
            <person name="Tobler K."/>
            <person name="Lehner A."/>
            <person name="Vetsch E."/>
            <person name="Favrot C."/>
        </authorList>
    </citation>
    <scope>NUCLEOTIDE SEQUENCE [LARGE SCALE GENOMIC DNA]</scope>
    <source>
        <strain evidence="16">Charlotte</strain>
    </source>
</reference>
<comment type="caution">
    <text evidence="12">Lacks conserved residue(s) required for the propagation of feature annotation.</text>
</comment>
<dbReference type="GO" id="GO:0000166">
    <property type="term" value="F:nucleotide binding"/>
    <property type="evidence" value="ECO:0007669"/>
    <property type="project" value="UniProtKB-UniRule"/>
</dbReference>
<evidence type="ECO:0000256" key="11">
    <source>
        <dbReference type="ARBA" id="ARBA00023163"/>
    </source>
</evidence>
<comment type="similarity">
    <text evidence="12">Belongs to the papillomaviridae E2 protein family.</text>
</comment>
<feature type="compositionally biased region" description="Low complexity" evidence="13">
    <location>
        <begin position="195"/>
        <end position="205"/>
    </location>
</feature>
<feature type="compositionally biased region" description="Polar residues" evidence="13">
    <location>
        <begin position="288"/>
        <end position="303"/>
    </location>
</feature>
<evidence type="ECO:0000256" key="3">
    <source>
        <dbReference type="ARBA" id="ARBA00022491"/>
    </source>
</evidence>
<comment type="function">
    <text evidence="12">Plays a role in the initiation of viral DNA replication. A dimer of E2 interacts with a dimer of E1 in order to improve specificity of E1 DNA binding activity. Once the complex recognizes and binds DNA at specific sites, the E2 dimer is removed from DNA. E2 also regulates viral transcription through binding to the E2RE response element (5'-ACCNNNNNNGGT-3') present in multiple copies in the regulatory regions of the viral genome. Activates or represses transcription depending on E2RE's position with regards to proximal promoter elements including the TATA-box. Repression occurs by sterically hindering the assembly of the transcription initiation complex.</text>
</comment>
<evidence type="ECO:0000313" key="16">
    <source>
        <dbReference type="EMBL" id="AEO16193.1"/>
    </source>
</evidence>
<keyword evidence="11 12" id="KW-0804">Transcription</keyword>
<keyword evidence="8 12" id="KW-0805">Transcription regulation</keyword>
<evidence type="ECO:0000256" key="10">
    <source>
        <dbReference type="ARBA" id="ARBA00023159"/>
    </source>
</evidence>
<evidence type="ECO:0000256" key="1">
    <source>
        <dbReference type="ARBA" id="ARBA00004147"/>
    </source>
</evidence>
<dbReference type="GO" id="GO:0006260">
    <property type="term" value="P:DNA replication"/>
    <property type="evidence" value="ECO:0007669"/>
    <property type="project" value="UniProtKB-KW"/>
</dbReference>
<dbReference type="InterPro" id="IPR036050">
    <property type="entry name" value="Regulatory_protein_E2_N"/>
</dbReference>
<dbReference type="RefSeq" id="YP_004857845.1">
    <property type="nucleotide sequence ID" value="NC_016014.1"/>
</dbReference>
<feature type="domain" description="Papillomavirus E2 N-terminal" evidence="14">
    <location>
        <begin position="1"/>
        <end position="197"/>
    </location>
</feature>
<accession>G3DRE0</accession>
<dbReference type="GO" id="GO:0039693">
    <property type="term" value="P:viral DNA genome replication"/>
    <property type="evidence" value="ECO:0007669"/>
    <property type="project" value="UniProtKB-UniRule"/>
</dbReference>
<evidence type="ECO:0000256" key="12">
    <source>
        <dbReference type="HAMAP-Rule" id="MF_04001"/>
    </source>
</evidence>
<feature type="compositionally biased region" description="Basic and acidic residues" evidence="13">
    <location>
        <begin position="226"/>
        <end position="236"/>
    </location>
</feature>
<comment type="PTM">
    <text evidence="12">Phosphorylated.</text>
</comment>
<dbReference type="InterPro" id="IPR033668">
    <property type="entry name" value="Reg_prot_E2"/>
</dbReference>
<dbReference type="GO" id="GO:0003677">
    <property type="term" value="F:DNA binding"/>
    <property type="evidence" value="ECO:0007669"/>
    <property type="project" value="UniProtKB-UniRule"/>
</dbReference>
<keyword evidence="6 12" id="KW-1048">Host nucleus</keyword>
<dbReference type="InterPro" id="IPR035975">
    <property type="entry name" value="E2/EBNA1_C_sf"/>
</dbReference>
<evidence type="ECO:0000256" key="5">
    <source>
        <dbReference type="ARBA" id="ARBA00022553"/>
    </source>
</evidence>
<feature type="compositionally biased region" description="Polar residues" evidence="13">
    <location>
        <begin position="254"/>
        <end position="276"/>
    </location>
</feature>
<evidence type="ECO:0000313" key="17">
    <source>
        <dbReference type="Proteomes" id="UP000116989"/>
    </source>
</evidence>
<feature type="region of interest" description="DNA-binding domain" evidence="12">
    <location>
        <begin position="443"/>
        <end position="527"/>
    </location>
</feature>
<dbReference type="InterPro" id="IPR000427">
    <property type="entry name" value="Papillomavirus_E2_C"/>
</dbReference>
<protein>
    <recommendedName>
        <fullName evidence="12">Regulatory protein E2</fullName>
    </recommendedName>
</protein>
<evidence type="ECO:0000256" key="13">
    <source>
        <dbReference type="SAM" id="MobiDB-lite"/>
    </source>
</evidence>
<evidence type="ECO:0000256" key="9">
    <source>
        <dbReference type="ARBA" id="ARBA00023125"/>
    </source>
</evidence>
<dbReference type="EMBL" id="HQ262536">
    <property type="protein sequence ID" value="AEO16193.1"/>
    <property type="molecule type" value="Genomic_DNA"/>
</dbReference>
<evidence type="ECO:0000259" key="15">
    <source>
        <dbReference type="Pfam" id="PF00511"/>
    </source>
</evidence>
<keyword evidence="10 12" id="KW-0010">Activator</keyword>
<feature type="domain" description="Papillomavirus E2 C-terminal" evidence="15">
    <location>
        <begin position="449"/>
        <end position="522"/>
    </location>
</feature>
<organism evidence="16 17">
    <name type="scientific">Canis familiaris papillomavirus 8</name>
    <dbReference type="NCBI Taxonomy" id="1081055"/>
    <lineage>
        <taxon>Viruses</taxon>
        <taxon>Monodnaviria</taxon>
        <taxon>Shotokuvirae</taxon>
        <taxon>Cossaviricota</taxon>
        <taxon>Papovaviricetes</taxon>
        <taxon>Zurhausenvirales</taxon>
        <taxon>Papillomaviridae</taxon>
        <taxon>Firstpapillomavirinae</taxon>
        <taxon>Chipapillomavirus</taxon>
        <taxon>Chipapillomavirus 3</taxon>
    </lineage>
</organism>
<evidence type="ECO:0000256" key="2">
    <source>
        <dbReference type="ARBA" id="ARBA00007794"/>
    </source>
</evidence>
<feature type="compositionally biased region" description="Basic and acidic residues" evidence="13">
    <location>
        <begin position="428"/>
        <end position="440"/>
    </location>
</feature>
<feature type="compositionally biased region" description="Gly residues" evidence="13">
    <location>
        <begin position="355"/>
        <end position="371"/>
    </location>
</feature>
<dbReference type="OrthoDB" id="15886at10239"/>
<evidence type="ECO:0000256" key="7">
    <source>
        <dbReference type="ARBA" id="ARBA00022705"/>
    </source>
</evidence>
<comment type="similarity">
    <text evidence="2">Belongs to the papillomaviridae E8^E2C protein family.</text>
</comment>
<dbReference type="GO" id="GO:0006275">
    <property type="term" value="P:regulation of DNA replication"/>
    <property type="evidence" value="ECO:0007669"/>
    <property type="project" value="UniProtKB-UniRule"/>
</dbReference>
<dbReference type="Gene3D" id="2.170.200.10">
    <property type="entry name" value="Papillomavirus E2 early protein domain"/>
    <property type="match status" value="1"/>
</dbReference>
<dbReference type="InterPro" id="IPR042503">
    <property type="entry name" value="Regulatory_protein_E2_N_1"/>
</dbReference>
<dbReference type="GO" id="GO:0003700">
    <property type="term" value="F:DNA-binding transcription factor activity"/>
    <property type="evidence" value="ECO:0007669"/>
    <property type="project" value="UniProtKB-UniRule"/>
</dbReference>
<evidence type="ECO:0000256" key="4">
    <source>
        <dbReference type="ARBA" id="ARBA00022518"/>
    </source>
</evidence>
<dbReference type="GO" id="GO:0042025">
    <property type="term" value="C:host cell nucleus"/>
    <property type="evidence" value="ECO:0007669"/>
    <property type="project" value="UniProtKB-SubCell"/>
</dbReference>
<dbReference type="SUPFAM" id="SSF51332">
    <property type="entry name" value="E2 regulatory, transactivation domain"/>
    <property type="match status" value="1"/>
</dbReference>
<name>G3DRE0_9PAPI</name>
<dbReference type="Pfam" id="PF00511">
    <property type="entry name" value="PPV_E2_C"/>
    <property type="match status" value="1"/>
</dbReference>
<keyword evidence="5 12" id="KW-0597">Phosphoprotein</keyword>
<dbReference type="Gene3D" id="1.10.287.30">
    <property type="entry name" value="E2 (early) protein, N terminal domain, subdomain 1"/>
    <property type="match status" value="1"/>
</dbReference>
<dbReference type="KEGG" id="vg:11175071"/>
<dbReference type="InterPro" id="IPR012677">
    <property type="entry name" value="Nucleotide-bd_a/b_plait_sf"/>
</dbReference>
<dbReference type="InterPro" id="IPR001866">
    <property type="entry name" value="PPV_E2_N"/>
</dbReference>
<dbReference type="GO" id="GO:0006351">
    <property type="term" value="P:DNA-templated transcription"/>
    <property type="evidence" value="ECO:0007669"/>
    <property type="project" value="UniProtKB-UniRule"/>
</dbReference>
<keyword evidence="17" id="KW-1185">Reference proteome</keyword>